<dbReference type="RefSeq" id="WP_165004824.1">
    <property type="nucleotide sequence ID" value="NZ_CP064955.1"/>
</dbReference>
<dbReference type="Proteomes" id="UP000594586">
    <property type="component" value="Chromosome"/>
</dbReference>
<dbReference type="Pfam" id="PF11305">
    <property type="entry name" value="DUF3107"/>
    <property type="match status" value="1"/>
</dbReference>
<organism evidence="1 2">
    <name type="scientific">Corynebacterium qintianiae</name>
    <dbReference type="NCBI Taxonomy" id="2709392"/>
    <lineage>
        <taxon>Bacteria</taxon>
        <taxon>Bacillati</taxon>
        <taxon>Actinomycetota</taxon>
        <taxon>Actinomycetes</taxon>
        <taxon>Mycobacteriales</taxon>
        <taxon>Corynebacteriaceae</taxon>
        <taxon>Corynebacterium</taxon>
    </lineage>
</organism>
<proteinExistence type="predicted"/>
<reference evidence="1 2" key="1">
    <citation type="submission" date="2020-11" db="EMBL/GenBank/DDBJ databases">
        <title>Corynebacterium sp. MC1420.</title>
        <authorList>
            <person name="Zhou J."/>
        </authorList>
    </citation>
    <scope>NUCLEOTIDE SEQUENCE [LARGE SCALE GENOMIC DNA]</scope>
    <source>
        <strain evidence="1 2">MC1420</strain>
    </source>
</reference>
<protein>
    <submittedName>
        <fullName evidence="1">DUF3107 domain-containing protein</fullName>
    </submittedName>
</protein>
<keyword evidence="2" id="KW-1185">Reference proteome</keyword>
<gene>
    <name evidence="1" type="ORF">G7Y29_02645</name>
</gene>
<sequence>MDIRIGLSDSPRELAVSSSETQEDVLARVNTAIAEGHPTLVLEDEKGRKFLLRTDRVAYVEVGNSSARSVGFAR</sequence>
<accession>A0A7T0KPM9</accession>
<evidence type="ECO:0000313" key="1">
    <source>
        <dbReference type="EMBL" id="QPK83718.1"/>
    </source>
</evidence>
<dbReference type="InterPro" id="IPR021456">
    <property type="entry name" value="DUF3107"/>
</dbReference>
<name>A0A7T0KPM9_9CORY</name>
<dbReference type="KEGG" id="cqn:G7Y29_02645"/>
<dbReference type="EMBL" id="CP064955">
    <property type="protein sequence ID" value="QPK83718.1"/>
    <property type="molecule type" value="Genomic_DNA"/>
</dbReference>
<evidence type="ECO:0000313" key="2">
    <source>
        <dbReference type="Proteomes" id="UP000594586"/>
    </source>
</evidence>
<dbReference type="AlphaFoldDB" id="A0A7T0KPM9"/>